<dbReference type="EMBL" id="LKEA01000057">
    <property type="protein sequence ID" value="ROV91219.1"/>
    <property type="molecule type" value="Genomic_DNA"/>
</dbReference>
<dbReference type="Pfam" id="PF24883">
    <property type="entry name" value="NPHP3_N"/>
    <property type="match status" value="1"/>
</dbReference>
<dbReference type="Gene3D" id="3.40.50.300">
    <property type="entry name" value="P-loop containing nucleotide triphosphate hydrolases"/>
    <property type="match status" value="1"/>
</dbReference>
<evidence type="ECO:0000259" key="6">
    <source>
        <dbReference type="Pfam" id="PF24883"/>
    </source>
</evidence>
<dbReference type="PANTHER" id="PTHR24123">
    <property type="entry name" value="ANKYRIN REPEAT-CONTAINING"/>
    <property type="match status" value="1"/>
</dbReference>
<keyword evidence="2 3" id="KW-0040">ANK repeat</keyword>
<dbReference type="InterPro" id="IPR031359">
    <property type="entry name" value="NACHT_N"/>
</dbReference>
<feature type="compositionally biased region" description="Polar residues" evidence="4">
    <location>
        <begin position="58"/>
        <end position="70"/>
    </location>
</feature>
<dbReference type="SUPFAM" id="SSF52540">
    <property type="entry name" value="P-loop containing nucleoside triphosphate hydrolases"/>
    <property type="match status" value="1"/>
</dbReference>
<dbReference type="PROSITE" id="PS50088">
    <property type="entry name" value="ANK_REPEAT"/>
    <property type="match status" value="5"/>
</dbReference>
<evidence type="ECO:0000256" key="1">
    <source>
        <dbReference type="ARBA" id="ARBA00022737"/>
    </source>
</evidence>
<comment type="caution">
    <text evidence="7">The sequence shown here is derived from an EMBL/GenBank/DDBJ whole genome shotgun (WGS) entry which is preliminary data.</text>
</comment>
<keyword evidence="8" id="KW-1185">Reference proteome</keyword>
<dbReference type="PROSITE" id="PS50297">
    <property type="entry name" value="ANK_REP_REGION"/>
    <property type="match status" value="4"/>
</dbReference>
<feature type="repeat" description="ANK" evidence="3">
    <location>
        <begin position="926"/>
        <end position="958"/>
    </location>
</feature>
<feature type="repeat" description="ANK" evidence="3">
    <location>
        <begin position="959"/>
        <end position="991"/>
    </location>
</feature>
<evidence type="ECO:0000259" key="5">
    <source>
        <dbReference type="Pfam" id="PF17100"/>
    </source>
</evidence>
<feature type="repeat" description="ANK" evidence="3">
    <location>
        <begin position="1321"/>
        <end position="1353"/>
    </location>
</feature>
<evidence type="ECO:0000256" key="3">
    <source>
        <dbReference type="PROSITE-ProRule" id="PRU00023"/>
    </source>
</evidence>
<feature type="repeat" description="ANK" evidence="3">
    <location>
        <begin position="1354"/>
        <end position="1386"/>
    </location>
</feature>
<feature type="region of interest" description="Disordered" evidence="4">
    <location>
        <begin position="1"/>
        <end position="90"/>
    </location>
</feature>
<feature type="repeat" description="ANK" evidence="3">
    <location>
        <begin position="1537"/>
        <end position="1565"/>
    </location>
</feature>
<dbReference type="STRING" id="356882.A0A423VJN3"/>
<dbReference type="Proteomes" id="UP000283895">
    <property type="component" value="Unassembled WGS sequence"/>
</dbReference>
<feature type="domain" description="Nephrocystin 3-like N-terminal" evidence="6">
    <location>
        <begin position="393"/>
        <end position="560"/>
    </location>
</feature>
<organism evidence="7 8">
    <name type="scientific">Cytospora schulzeri</name>
    <dbReference type="NCBI Taxonomy" id="448051"/>
    <lineage>
        <taxon>Eukaryota</taxon>
        <taxon>Fungi</taxon>
        <taxon>Dikarya</taxon>
        <taxon>Ascomycota</taxon>
        <taxon>Pezizomycotina</taxon>
        <taxon>Sordariomycetes</taxon>
        <taxon>Sordariomycetidae</taxon>
        <taxon>Diaporthales</taxon>
        <taxon>Cytosporaceae</taxon>
        <taxon>Cytospora</taxon>
    </lineage>
</organism>
<dbReference type="Pfam" id="PF00023">
    <property type="entry name" value="Ank"/>
    <property type="match status" value="1"/>
</dbReference>
<evidence type="ECO:0000256" key="4">
    <source>
        <dbReference type="SAM" id="MobiDB-lite"/>
    </source>
</evidence>
<dbReference type="InterPro" id="IPR002110">
    <property type="entry name" value="Ankyrin_rpt"/>
</dbReference>
<sequence>MRLKTIAKQAFSSRSPKDDNNPRGAAEPSRQQQPANDADTSTGDQTSDILSKAHRVSTPKSAPSRNQPVQTCPPEERIKGPSSTPKASHTPIHELWNLAYEKLRDEEQDLVEDYEAKLCGDLGAGLASTLGSKVGMRDRMDTILRRKMDDINENTWRLKFGSSEFQVKELVKPVLGVVNWANEYITKAVSGSPYASLAWEGISLLLPLFLNPSKQGASLAKGLEYISSLIAQSRMWEDLYSRYESNTKQQSSSLPSHVVYKDALEDLYRHILKFQMEGYRYYARNNAFRQGLDIIKWDDWDELLSKIKEKERAFSDVKDSWRDVRYEEEYTAAEKRHQDAIHHWQTIGTDASGLLKAVQDDQQEKNRDGFLHWLCSIDPSSLYNAARRKHQSGTSDWLVGSSEEFKTWEESPSSFLWLCGKPGAGKSILSSSVIYHLRDKYKEDPEVMLAYFFFSFSDQEKQNVDGMLASLIKQLYANRPDTPQQVKSLSDYKKKGERPDTKTLEAALIATLHGFSAAFIVIDALDECPTLNGEQRMLLDSLSRIIAMMPENIHIFCTSRPEPDISTMMGTILSIPSKAAIDLTKYRNGIDRDIGLYLDRTFKSNDYIEWPDDLKAEAKSSLIQKADGMFQYVYHQVETLRKLASVTRVHKALQELPDGLDATYDRLLQNIDDKFKPQVGNLLIWLASSNRVLCLEELAEVFAFRIEPNGAVAFDEAERLINHKAVLKYVSSLVVTEESRNWIRGCAITQVRLAHFTIKEYLTSSRIAEGIKRFSFTETDAHLHVAHLCLAYHLQFSAASNMHDLRAVDYRNMFPLEEYACHNWTLHLENLPWEKWSPEVAGLAARALSIRSRSLFMMITGRPNLKSLVYQDCPESMKYPRGVKMWECLNMRQRPLSYTARLGFLHLTDMLLCEGLGVNGYLTQEDLDVALQEAAYGGHIVVVKLLLDRGADVNVESNTLGSALHAAAYKGHESVIQLLLKGGANVKARYAHVGSVLQFAASQNQSNALRRLIEHGAAIDLPPNEAECALMSAVPNEVHRDGWLNELFIEASTSPWVPVSGNFKSVECLQLLLDNFTNIGSQGGTYGAALTKATANLRQSGAHYHLLLKRGADINTRGGEYGYPLHALGASAWAGREDIQMLLNMGANIDHLGGDLLLDRCANVNARGGKYGYPLQALCTRIGEWDIREDVEILLDMGADINAQGGQYGTALQAACSCYPDDHDQGTTLIELLLNRGADVNAPGGEFGNALQAAAAALRWTPCADAYASLLLELLLSRGAEVNMQGGNYGTSLQAACQSRGSKKVRVLLEHGAEVNAQGGKYGTALQAACKSEDIEIVRVLLEHGAEVNAQGGKYGTALQAACNRGNVEIVRLLLHHGAEVNIQGGKYGTALQAACCTDDESIAHLLIEHGADVHVQGGEFGSAWHAAAANTWSANVGMLKMLLDHGVDVNDTRGRMQPDALRMAISMEWTYIMTQGGLDRIRFLLDHGADVNLKAGDYGFPLQFACTMDTDKKTLCLLDHCPNIDVNAAGGIFGFALQAAAYSGQTESVRRLLHKGADIDARGGEYGSALNAAIVRGFWDIVDVLLEEGAKPDSQLLKEPDEAWLARVREKDGRGAVERYRKFWEMKKIKEA</sequence>
<protein>
    <submittedName>
        <fullName evidence="7">Uncharacterized protein</fullName>
    </submittedName>
</protein>
<reference evidence="7 8" key="1">
    <citation type="submission" date="2015-09" db="EMBL/GenBank/DDBJ databases">
        <title>Host preference determinants of Valsa canker pathogens revealed by comparative genomics.</title>
        <authorList>
            <person name="Yin Z."/>
            <person name="Huang L."/>
        </authorList>
    </citation>
    <scope>NUCLEOTIDE SEQUENCE [LARGE SCALE GENOMIC DNA]</scope>
    <source>
        <strain evidence="7 8">03-1</strain>
    </source>
</reference>
<dbReference type="Pfam" id="PF12796">
    <property type="entry name" value="Ank_2"/>
    <property type="match status" value="3"/>
</dbReference>
<proteinExistence type="predicted"/>
<dbReference type="InterPro" id="IPR027417">
    <property type="entry name" value="P-loop_NTPase"/>
</dbReference>
<keyword evidence="1" id="KW-0677">Repeat</keyword>
<dbReference type="Gene3D" id="1.25.40.20">
    <property type="entry name" value="Ankyrin repeat-containing domain"/>
    <property type="match status" value="4"/>
</dbReference>
<dbReference type="InterPro" id="IPR051165">
    <property type="entry name" value="Multifunctional_ANK_Repeat"/>
</dbReference>
<dbReference type="Pfam" id="PF17100">
    <property type="entry name" value="NACHT_N"/>
    <property type="match status" value="1"/>
</dbReference>
<dbReference type="PANTHER" id="PTHR24123:SF33">
    <property type="entry name" value="PROTEIN HOS4"/>
    <property type="match status" value="1"/>
</dbReference>
<gene>
    <name evidence="7" type="ORF">VMCG_09361</name>
</gene>
<name>A0A423VJN3_9PEZI</name>
<dbReference type="SMART" id="SM00248">
    <property type="entry name" value="ANK"/>
    <property type="match status" value="12"/>
</dbReference>
<accession>A0A423VJN3</accession>
<dbReference type="OrthoDB" id="4772757at2759"/>
<feature type="compositionally biased region" description="Polar residues" evidence="4">
    <location>
        <begin position="29"/>
        <end position="49"/>
    </location>
</feature>
<evidence type="ECO:0000313" key="8">
    <source>
        <dbReference type="Proteomes" id="UP000283895"/>
    </source>
</evidence>
<feature type="domain" description="NWD NACHT-NTPase N-terminal" evidence="5">
    <location>
        <begin position="94"/>
        <end position="315"/>
    </location>
</feature>
<evidence type="ECO:0000313" key="7">
    <source>
        <dbReference type="EMBL" id="ROV91219.1"/>
    </source>
</evidence>
<dbReference type="InterPro" id="IPR056884">
    <property type="entry name" value="NPHP3-like_N"/>
</dbReference>
<dbReference type="InterPro" id="IPR036770">
    <property type="entry name" value="Ankyrin_rpt-contain_sf"/>
</dbReference>
<evidence type="ECO:0000256" key="2">
    <source>
        <dbReference type="ARBA" id="ARBA00023043"/>
    </source>
</evidence>
<dbReference type="SUPFAM" id="SSF48403">
    <property type="entry name" value="Ankyrin repeat"/>
    <property type="match status" value="2"/>
</dbReference>